<name>A0A645GV09_9ZZZZ</name>
<protein>
    <submittedName>
        <fullName evidence="1">Uncharacterized protein</fullName>
    </submittedName>
</protein>
<organism evidence="1">
    <name type="scientific">bioreactor metagenome</name>
    <dbReference type="NCBI Taxonomy" id="1076179"/>
    <lineage>
        <taxon>unclassified sequences</taxon>
        <taxon>metagenomes</taxon>
        <taxon>ecological metagenomes</taxon>
    </lineage>
</organism>
<dbReference type="AlphaFoldDB" id="A0A645GV09"/>
<gene>
    <name evidence="1" type="ORF">SDC9_178048</name>
</gene>
<accession>A0A645GV09</accession>
<dbReference type="EMBL" id="VSSQ01081733">
    <property type="protein sequence ID" value="MPN30577.1"/>
    <property type="molecule type" value="Genomic_DNA"/>
</dbReference>
<comment type="caution">
    <text evidence="1">The sequence shown here is derived from an EMBL/GenBank/DDBJ whole genome shotgun (WGS) entry which is preliminary data.</text>
</comment>
<sequence length="193" mass="20150">MGHIVQNADRKVIFRLRLTQIGIYGGNLAGSSILGGQTIAPTDYLNVAATRLLQGALHIQIQRLAHGAGLFGAVQHGNLFAGGGDGVNKVLHGEGTIQVYLHHADLAAMRIQIIHGITHGFRAGTHDDGNLLGIGSAVVVKQFVVPAGETVNLVHVVLHDTGNGGNFFVGTFLALEEYIRINGGAAGGGMLRV</sequence>
<evidence type="ECO:0000313" key="1">
    <source>
        <dbReference type="EMBL" id="MPN30577.1"/>
    </source>
</evidence>
<proteinExistence type="predicted"/>
<reference evidence="1" key="1">
    <citation type="submission" date="2019-08" db="EMBL/GenBank/DDBJ databases">
        <authorList>
            <person name="Kucharzyk K."/>
            <person name="Murdoch R.W."/>
            <person name="Higgins S."/>
            <person name="Loffler F."/>
        </authorList>
    </citation>
    <scope>NUCLEOTIDE SEQUENCE</scope>
</reference>